<dbReference type="AlphaFoldDB" id="A0A2A6ZBR7"/>
<name>A0A2A6ZBR7_9FIRM</name>
<dbReference type="Pfam" id="PF10518">
    <property type="entry name" value="TAT_signal"/>
    <property type="match status" value="1"/>
</dbReference>
<dbReference type="NCBIfam" id="TIGR01409">
    <property type="entry name" value="TAT_signal_seq"/>
    <property type="match status" value="1"/>
</dbReference>
<sequence>MSMAISRRDFMKVTGAVGAAGLLAACGGNSAASSSAASTASSAPAASADESLALSDGPVSMTISWWGGDSRHEAYQNAIKEFQAEHTNITIEPTFAAWSGWEEKMAAAFIAGNAQDVCQVNWNWLYNYSADGSKFVDLNTVSKFLDLTQWDDAALDACYVANAQQCVPVSMTGRIFFWNMTTFNKAGITEVPKSLDDLMAAGKAFKEKLGDDYYPMHLGAYDRMILMVFYLESKYGKDWADPVTSTLNYTEDEIAEGIDFIKSLVDGHVMMNLKTYYSANSDTATHQSNEWITGKIAGIFEWDSAASKYSSALDDANKDGFTVGEEIKFGDNNGGFSKVSMGLAITKTSQCVAEAATLIDFLLNNGKGAAIMGSECGIPASKAGLAAAQEAGAVKDLVAEANAKVMAFTTNKLDPLFENNDLKASGTGIYQEVFDTVDYDGVSGADVVDTLLDGMESVGYTIG</sequence>
<dbReference type="InterPro" id="IPR006311">
    <property type="entry name" value="TAT_signal"/>
</dbReference>
<comment type="caution">
    <text evidence="2">The sequence shown here is derived from an EMBL/GenBank/DDBJ whole genome shotgun (WGS) entry which is preliminary data.</text>
</comment>
<feature type="signal peptide" evidence="1">
    <location>
        <begin position="1"/>
        <end position="31"/>
    </location>
</feature>
<dbReference type="PROSITE" id="PS51257">
    <property type="entry name" value="PROKAR_LIPOPROTEIN"/>
    <property type="match status" value="1"/>
</dbReference>
<dbReference type="InterPro" id="IPR050490">
    <property type="entry name" value="Bact_solute-bd_prot1"/>
</dbReference>
<dbReference type="Pfam" id="PF01547">
    <property type="entry name" value="SBP_bac_1"/>
    <property type="match status" value="1"/>
</dbReference>
<dbReference type="InterPro" id="IPR006059">
    <property type="entry name" value="SBP"/>
</dbReference>
<keyword evidence="3" id="KW-1185">Reference proteome</keyword>
<dbReference type="Proteomes" id="UP000220752">
    <property type="component" value="Unassembled WGS sequence"/>
</dbReference>
<dbReference type="PANTHER" id="PTHR43649">
    <property type="entry name" value="ARABINOSE-BINDING PROTEIN-RELATED"/>
    <property type="match status" value="1"/>
</dbReference>
<dbReference type="PANTHER" id="PTHR43649:SF11">
    <property type="entry name" value="ABC TRANSPORTER SUBSTRATE-BINDING PROTEIN YESO-RELATED"/>
    <property type="match status" value="1"/>
</dbReference>
<feature type="chain" id="PRO_5038412625" evidence="1">
    <location>
        <begin position="32"/>
        <end position="463"/>
    </location>
</feature>
<evidence type="ECO:0000313" key="2">
    <source>
        <dbReference type="EMBL" id="PDX58820.1"/>
    </source>
</evidence>
<dbReference type="SUPFAM" id="SSF53850">
    <property type="entry name" value="Periplasmic binding protein-like II"/>
    <property type="match status" value="1"/>
</dbReference>
<keyword evidence="1" id="KW-0732">Signal</keyword>
<dbReference type="PROSITE" id="PS51318">
    <property type="entry name" value="TAT"/>
    <property type="match status" value="1"/>
</dbReference>
<dbReference type="Gene3D" id="3.40.190.10">
    <property type="entry name" value="Periplasmic binding protein-like II"/>
    <property type="match status" value="2"/>
</dbReference>
<gene>
    <name evidence="2" type="ORF">CGS46_06880</name>
</gene>
<protein>
    <submittedName>
        <fullName evidence="2">Sugar ABC transporter substrate-binding protein</fullName>
    </submittedName>
</protein>
<accession>A0A2A6ZBR7</accession>
<proteinExistence type="predicted"/>
<dbReference type="InterPro" id="IPR019546">
    <property type="entry name" value="TAT_signal_bac_arc"/>
</dbReference>
<evidence type="ECO:0000256" key="1">
    <source>
        <dbReference type="SAM" id="SignalP"/>
    </source>
</evidence>
<organism evidence="2 3">
    <name type="scientific">Faecalibacterium langellae</name>
    <dbReference type="NCBI Taxonomy" id="3435293"/>
    <lineage>
        <taxon>Bacteria</taxon>
        <taxon>Bacillati</taxon>
        <taxon>Bacillota</taxon>
        <taxon>Clostridia</taxon>
        <taxon>Eubacteriales</taxon>
        <taxon>Oscillospiraceae</taxon>
        <taxon>Faecalibacterium</taxon>
    </lineage>
</organism>
<reference evidence="2 3" key="1">
    <citation type="journal article" date="2017" name="Front. Microbiol.">
        <title>New Insights into the Diversity of the Genus Faecalibacterium.</title>
        <authorList>
            <person name="Benevides L."/>
            <person name="Burman S."/>
            <person name="Martin R."/>
            <person name="Robert V."/>
            <person name="Thomas M."/>
            <person name="Miquel S."/>
            <person name="Chain F."/>
            <person name="Sokol H."/>
            <person name="Bermudez-Humaran L.G."/>
            <person name="Morrison M."/>
            <person name="Langella P."/>
            <person name="Azevedo V.A."/>
            <person name="Chatel J.M."/>
            <person name="Soares S."/>
        </authorList>
    </citation>
    <scope>NUCLEOTIDE SEQUENCE [LARGE SCALE GENOMIC DNA]</scope>
    <source>
        <strain evidence="3">CNCM I-4540</strain>
    </source>
</reference>
<dbReference type="EMBL" id="NMTQ01000022">
    <property type="protein sequence ID" value="PDX58820.1"/>
    <property type="molecule type" value="Genomic_DNA"/>
</dbReference>
<evidence type="ECO:0000313" key="3">
    <source>
        <dbReference type="Proteomes" id="UP000220752"/>
    </source>
</evidence>